<dbReference type="EMBL" id="LXQA010432919">
    <property type="protein sequence ID" value="MCI51504.1"/>
    <property type="molecule type" value="Genomic_DNA"/>
</dbReference>
<dbReference type="AlphaFoldDB" id="A0A392STG1"/>
<keyword evidence="2" id="KW-1185">Reference proteome</keyword>
<comment type="caution">
    <text evidence="1">The sequence shown here is derived from an EMBL/GenBank/DDBJ whole genome shotgun (WGS) entry which is preliminary data.</text>
</comment>
<dbReference type="Proteomes" id="UP000265520">
    <property type="component" value="Unassembled WGS sequence"/>
</dbReference>
<organism evidence="1 2">
    <name type="scientific">Trifolium medium</name>
    <dbReference type="NCBI Taxonomy" id="97028"/>
    <lineage>
        <taxon>Eukaryota</taxon>
        <taxon>Viridiplantae</taxon>
        <taxon>Streptophyta</taxon>
        <taxon>Embryophyta</taxon>
        <taxon>Tracheophyta</taxon>
        <taxon>Spermatophyta</taxon>
        <taxon>Magnoliopsida</taxon>
        <taxon>eudicotyledons</taxon>
        <taxon>Gunneridae</taxon>
        <taxon>Pentapetalae</taxon>
        <taxon>rosids</taxon>
        <taxon>fabids</taxon>
        <taxon>Fabales</taxon>
        <taxon>Fabaceae</taxon>
        <taxon>Papilionoideae</taxon>
        <taxon>50 kb inversion clade</taxon>
        <taxon>NPAAA clade</taxon>
        <taxon>Hologalegina</taxon>
        <taxon>IRL clade</taxon>
        <taxon>Trifolieae</taxon>
        <taxon>Trifolium</taxon>
    </lineage>
</organism>
<feature type="non-terminal residue" evidence="1">
    <location>
        <position position="1"/>
    </location>
</feature>
<evidence type="ECO:0000313" key="1">
    <source>
        <dbReference type="EMBL" id="MCI51504.1"/>
    </source>
</evidence>
<accession>A0A392STG1</accession>
<evidence type="ECO:0000313" key="2">
    <source>
        <dbReference type="Proteomes" id="UP000265520"/>
    </source>
</evidence>
<proteinExistence type="predicted"/>
<name>A0A392STG1_9FABA</name>
<protein>
    <submittedName>
        <fullName evidence="1">Uncharacterized protein</fullName>
    </submittedName>
</protein>
<reference evidence="1 2" key="1">
    <citation type="journal article" date="2018" name="Front. Plant Sci.">
        <title>Red Clover (Trifolium pratense) and Zigzag Clover (T. medium) - A Picture of Genomic Similarities and Differences.</title>
        <authorList>
            <person name="Dluhosova J."/>
            <person name="Istvanek J."/>
            <person name="Nedelnik J."/>
            <person name="Repkova J."/>
        </authorList>
    </citation>
    <scope>NUCLEOTIDE SEQUENCE [LARGE SCALE GENOMIC DNA]</scope>
    <source>
        <strain evidence="2">cv. 10/8</strain>
        <tissue evidence="1">Leaf</tissue>
    </source>
</reference>
<sequence>SLMDTLDKFDGSKVNTTYGGFY</sequence>